<evidence type="ECO:0000256" key="3">
    <source>
        <dbReference type="SAM" id="Phobius"/>
    </source>
</evidence>
<accession>A0A7L9VQX1</accession>
<proteinExistence type="predicted"/>
<feature type="domain" description="Mucin binding" evidence="5">
    <location>
        <begin position="774"/>
        <end position="834"/>
    </location>
</feature>
<dbReference type="InterPro" id="IPR013320">
    <property type="entry name" value="ConA-like_dom_sf"/>
</dbReference>
<dbReference type="Gene3D" id="3.10.20.470">
    <property type="match status" value="2"/>
</dbReference>
<dbReference type="Gene3D" id="2.60.40.4300">
    <property type="match status" value="1"/>
</dbReference>
<dbReference type="Pfam" id="PF17965">
    <property type="entry name" value="MucBP_2"/>
    <property type="match status" value="2"/>
</dbReference>
<dbReference type="AlphaFoldDB" id="A0A7L9VQX1"/>
<dbReference type="NCBIfam" id="TIGR01167">
    <property type="entry name" value="LPXTG_anchor"/>
    <property type="match status" value="1"/>
</dbReference>
<dbReference type="InterPro" id="IPR009459">
    <property type="entry name" value="MucBP_dom"/>
</dbReference>
<dbReference type="RefSeq" id="WP_155519126.1">
    <property type="nucleotide sequence ID" value="NZ_CP062966.1"/>
</dbReference>
<name>A0A7L9VQX1_LIMMU</name>
<dbReference type="Gene3D" id="3.10.20.320">
    <property type="entry name" value="Putative peptidoglycan bound protein (lpxtg motif)"/>
    <property type="match status" value="1"/>
</dbReference>
<feature type="compositionally biased region" description="Polar residues" evidence="2">
    <location>
        <begin position="182"/>
        <end position="199"/>
    </location>
</feature>
<keyword evidence="1" id="KW-0677">Repeat</keyword>
<dbReference type="SUPFAM" id="SSF49899">
    <property type="entry name" value="Concanavalin A-like lectins/glucanases"/>
    <property type="match status" value="1"/>
</dbReference>
<evidence type="ECO:0000259" key="6">
    <source>
        <dbReference type="Pfam" id="PF17966"/>
    </source>
</evidence>
<feature type="region of interest" description="Disordered" evidence="2">
    <location>
        <begin position="181"/>
        <end position="205"/>
    </location>
</feature>
<dbReference type="InterPro" id="IPR041495">
    <property type="entry name" value="Mub_B2"/>
</dbReference>
<dbReference type="Pfam" id="PF18483">
    <property type="entry name" value="Lectin_L-type_dom"/>
    <property type="match status" value="1"/>
</dbReference>
<gene>
    <name evidence="7" type="ORF">LM011_06990</name>
</gene>
<dbReference type="Proteomes" id="UP000593929">
    <property type="component" value="Chromosome"/>
</dbReference>
<dbReference type="Pfam" id="PF06458">
    <property type="entry name" value="MucBP"/>
    <property type="match status" value="1"/>
</dbReference>
<evidence type="ECO:0000313" key="8">
    <source>
        <dbReference type="Proteomes" id="UP000593929"/>
    </source>
</evidence>
<dbReference type="Pfam" id="PF17966">
    <property type="entry name" value="Muc_B2"/>
    <property type="match status" value="1"/>
</dbReference>
<keyword evidence="3" id="KW-0812">Transmembrane</keyword>
<evidence type="ECO:0000259" key="4">
    <source>
        <dbReference type="Pfam" id="PF06458"/>
    </source>
</evidence>
<feature type="compositionally biased region" description="Polar residues" evidence="2">
    <location>
        <begin position="847"/>
        <end position="866"/>
    </location>
</feature>
<keyword evidence="3" id="KW-1133">Transmembrane helix</keyword>
<evidence type="ECO:0000313" key="7">
    <source>
        <dbReference type="EMBL" id="QOL69148.1"/>
    </source>
</evidence>
<feature type="region of interest" description="Disordered" evidence="2">
    <location>
        <begin position="326"/>
        <end position="350"/>
    </location>
</feature>
<dbReference type="EMBL" id="CP062966">
    <property type="protein sequence ID" value="QOL69148.1"/>
    <property type="molecule type" value="Genomic_DNA"/>
</dbReference>
<organism evidence="7 8">
    <name type="scientific">Limosilactobacillus mucosae</name>
    <name type="common">Lactobacillus mucosae</name>
    <dbReference type="NCBI Taxonomy" id="97478"/>
    <lineage>
        <taxon>Bacteria</taxon>
        <taxon>Bacillati</taxon>
        <taxon>Bacillota</taxon>
        <taxon>Bacilli</taxon>
        <taxon>Lactobacillales</taxon>
        <taxon>Lactobacillaceae</taxon>
        <taxon>Limosilactobacillus</taxon>
    </lineage>
</organism>
<feature type="transmembrane region" description="Helical" evidence="3">
    <location>
        <begin position="21"/>
        <end position="40"/>
    </location>
</feature>
<feature type="transmembrane region" description="Helical" evidence="3">
    <location>
        <begin position="942"/>
        <end position="959"/>
    </location>
</feature>
<keyword evidence="3" id="KW-0472">Membrane</keyword>
<feature type="compositionally biased region" description="Polar residues" evidence="2">
    <location>
        <begin position="877"/>
        <end position="893"/>
    </location>
</feature>
<sequence length="971" mass="104007">MGRNNQNDRQRQLMSILPRYALRKTKLGCVSMLIAVGFFLGGANELNVKADALPAQNGKTATVQSKAPSADYESLAAAADSFTASVNEKSDYPAKTSTTSAASVAANVAADNSDSKVSCDALGDVQAENSTDDSAVVYQNSSALVSSSARGQADAAISNSADSAQNLSMVMASAAQKVSEPTAVQGNATEPSLSNTTGAVINDPSLPAEDVTVDAKNFNHYFDMHGTATDQLNSDGSVTITFTKKGQQYSAGGISLKEKINMDSSFTLNGQINLGNFGGADGMGIVFHTGNVAALGRPGGNLGIAGLPDAVGFKLDSYYDYYNEPTSSLPGDQIPLPQNGEDDSKYGQSQDPTMAVPCGDIVTTSHEQVTTTTGKKAWRWWVNNQDGTVQPLTTSLMDGRFHDFQMQYNGQTHVLTIRLKEPAGHLNDSVQTHEDEQWVTWTYQIPDIPGNGNVAMALDLAATTGELTNLQQFRLTSFTFSPAASVNVEYLNEQGQLIHQTGVHYSGAPVIGNTYSTDQLNLPGYTYIGLGKGSLAPSGTLRKEGLNGTVIYVYGRTEKITVNYQDVSTDDPQNLSGYDQELTGARNQSSEYSMAKTIKELEAKGYQLVNDPTDGKVLKYGDSAQSYTVKLKHRHLIIGPSHYQDNGIPLPNNPSKTYQGVERNDLNQQATRTIKYEFTNGKPAAAAVSQPVAYTRSADIDEVTGDVVYTPWTAAPAKYPPIVSPTILGYFTNTPSVAAASPTLGQNPVVTVIYQPCIEKIRIVYENVSSKDPQSLSQYDKLLTGKYGSSANYSTADTIKALERQGYQLVSDPTDGQILSFNDTSEQTYVIKLKRQSANPDRHASGSVKSPTSKPTDTQGKGTASTAAGVKTDNHQIKQQSSWQPIDGQTDQSGEAHHVVTADSTSSAIQLTKSNNYDVASAPIETASLKHLPQTGNRHADLLTGLGILLAGIGGWLGFNEVRRRFKRVLK</sequence>
<reference evidence="7 8" key="1">
    <citation type="submission" date="2020-10" db="EMBL/GenBank/DDBJ databases">
        <title>Genome sequencing of Lactobacillus mucosae KCTC 21011.</title>
        <authorList>
            <person name="Kim J."/>
        </authorList>
    </citation>
    <scope>NUCLEOTIDE SEQUENCE [LARGE SCALE GENOMIC DNA]</scope>
    <source>
        <strain evidence="7 8">LM011</strain>
    </source>
</reference>
<feature type="domain" description="MucBP" evidence="4">
    <location>
        <begin position="486"/>
        <end position="554"/>
    </location>
</feature>
<protein>
    <submittedName>
        <fullName evidence="7">LPXTG cell wall anchor domain-containing protein</fullName>
    </submittedName>
</protein>
<dbReference type="InterPro" id="IPR041558">
    <property type="entry name" value="MucBP_2"/>
</dbReference>
<dbReference type="Gene3D" id="2.60.120.200">
    <property type="match status" value="1"/>
</dbReference>
<evidence type="ECO:0000256" key="1">
    <source>
        <dbReference type="ARBA" id="ARBA00022737"/>
    </source>
</evidence>
<evidence type="ECO:0000256" key="2">
    <source>
        <dbReference type="SAM" id="MobiDB-lite"/>
    </source>
</evidence>
<feature type="domain" description="Mub B2-like" evidence="6">
    <location>
        <begin position="662"/>
        <end position="756"/>
    </location>
</feature>
<feature type="region of interest" description="Disordered" evidence="2">
    <location>
        <begin position="834"/>
        <end position="895"/>
    </location>
</feature>
<feature type="domain" description="Mucin binding" evidence="5">
    <location>
        <begin position="559"/>
        <end position="633"/>
    </location>
</feature>
<evidence type="ECO:0000259" key="5">
    <source>
        <dbReference type="Pfam" id="PF17965"/>
    </source>
</evidence>